<dbReference type="InterPro" id="IPR033945">
    <property type="entry name" value="Cyt_c_oxase_su3_dom"/>
</dbReference>
<evidence type="ECO:0000256" key="2">
    <source>
        <dbReference type="ARBA" id="ARBA00010581"/>
    </source>
</evidence>
<gene>
    <name evidence="11" type="primary">COX3</name>
</gene>
<feature type="transmembrane region" description="Helical" evidence="9">
    <location>
        <begin position="12"/>
        <end position="34"/>
    </location>
</feature>
<evidence type="ECO:0000256" key="6">
    <source>
        <dbReference type="ARBA" id="ARBA00022989"/>
    </source>
</evidence>
<geneLocation type="mitochondrion" evidence="11"/>
<dbReference type="PANTHER" id="PTHR11403:SF7">
    <property type="entry name" value="CYTOCHROME C OXIDASE SUBUNIT 3"/>
    <property type="match status" value="1"/>
</dbReference>
<feature type="transmembrane region" description="Helical" evidence="9">
    <location>
        <begin position="161"/>
        <end position="179"/>
    </location>
</feature>
<dbReference type="SUPFAM" id="SSF81452">
    <property type="entry name" value="Cytochrome c oxidase subunit III-like"/>
    <property type="match status" value="1"/>
</dbReference>
<evidence type="ECO:0000256" key="7">
    <source>
        <dbReference type="ARBA" id="ARBA00023136"/>
    </source>
</evidence>
<evidence type="ECO:0000256" key="3">
    <source>
        <dbReference type="ARBA" id="ARBA00015944"/>
    </source>
</evidence>
<keyword evidence="6 9" id="KW-1133">Transmembrane helix</keyword>
<dbReference type="InterPro" id="IPR024791">
    <property type="entry name" value="Cyt_c/ubiquinol_Oxase_su3"/>
</dbReference>
<comment type="function">
    <text evidence="8">Component of the cytochrome c oxidase, the last enzyme in the mitochondrial electron transport chain which drives oxidative phosphorylation. The respiratory chain contains 3 multisubunit complexes succinate dehydrogenase (complex II, CII), ubiquinol-cytochrome c oxidoreductase (cytochrome b-c1 complex, complex III, CIII) and cytochrome c oxidase (complex IV, CIV), that cooperate to transfer electrons derived from NADH and succinate to molecular oxygen, creating an electrochemical gradient over the inner membrane that drives transmembrane transport and the ATP synthase. Cytochrome c oxidase is the component of the respiratory chain that catalyzes the reduction of oxygen to water. Electrons originating from reduced cytochrome c in the intermembrane space (IMS) are transferred via the dinuclear copper A center (CU(A)) of subunit 2 and heme A of subunit 1 to the active site in subunit 1, a binuclear center (BNC) formed by heme A3 and copper B (CU(B)). The BNC reduces molecular oxygen to 2 water molecules using 4 electrons from cytochrome c in the IMS and 4 protons from the mitochondrial matrix.</text>
</comment>
<evidence type="ECO:0000256" key="1">
    <source>
        <dbReference type="ARBA" id="ARBA00004141"/>
    </source>
</evidence>
<evidence type="ECO:0000259" key="10">
    <source>
        <dbReference type="PROSITE" id="PS50253"/>
    </source>
</evidence>
<dbReference type="Pfam" id="PF00510">
    <property type="entry name" value="COX3"/>
    <property type="match status" value="1"/>
</dbReference>
<dbReference type="InterPro" id="IPR035973">
    <property type="entry name" value="Cyt_c_oxidase_su3-like_sf"/>
</dbReference>
<reference evidence="11" key="1">
    <citation type="journal article" date="2019" name="Nucleic Acids Res.">
        <title>Coding palindromes in mitochondrial genes of Nematomorpha.</title>
        <authorList>
            <person name="Mikhailov K.V."/>
            <person name="Efeykin B.D."/>
            <person name="Panchin A.Y."/>
            <person name="Knorre D.A."/>
            <person name="Logacheva M.D."/>
            <person name="Penin A.A."/>
            <person name="Muntyan M.S."/>
            <person name="Nikitin M.A."/>
            <person name="Popova O.V."/>
            <person name="Zanegina O.N."/>
            <person name="Vyssokikh M.Y."/>
            <person name="Spiridonov S.E."/>
            <person name="Aleoshin V.V."/>
            <person name="Panchin Y.V."/>
        </authorList>
    </citation>
    <scope>NUCLEOTIDE SEQUENCE</scope>
</reference>
<keyword evidence="8 11" id="KW-0496">Mitochondrion</keyword>
<keyword evidence="7 9" id="KW-0472">Membrane</keyword>
<dbReference type="AlphaFoldDB" id="A0A514ABT0"/>
<dbReference type="PROSITE" id="PS50253">
    <property type="entry name" value="COX3"/>
    <property type="match status" value="1"/>
</dbReference>
<comment type="subcellular location">
    <subcellularLocation>
        <location evidence="1">Membrane</location>
        <topology evidence="1">Multi-pass membrane protein</topology>
    </subcellularLocation>
</comment>
<evidence type="ECO:0000256" key="4">
    <source>
        <dbReference type="ARBA" id="ARBA00022692"/>
    </source>
</evidence>
<accession>A0A514ABT0</accession>
<evidence type="ECO:0000256" key="9">
    <source>
        <dbReference type="SAM" id="Phobius"/>
    </source>
</evidence>
<name>A0A514ABT0_9BILA</name>
<feature type="transmembrane region" description="Helical" evidence="9">
    <location>
        <begin position="81"/>
        <end position="106"/>
    </location>
</feature>
<dbReference type="GO" id="GO:0005739">
    <property type="term" value="C:mitochondrion"/>
    <property type="evidence" value="ECO:0007669"/>
    <property type="project" value="TreeGrafter"/>
</dbReference>
<feature type="domain" description="Heme-copper oxidase subunit III family profile" evidence="10">
    <location>
        <begin position="2"/>
        <end position="264"/>
    </location>
</feature>
<dbReference type="GO" id="GO:0006123">
    <property type="term" value="P:mitochondrial electron transport, cytochrome c to oxygen"/>
    <property type="evidence" value="ECO:0007669"/>
    <property type="project" value="TreeGrafter"/>
</dbReference>
<sequence length="264" mass="30336">MTTNPVYILNNSWWPLLAAFSGLSFMTSFLSLLWLKSLTLSSLFLAVSAFMTLTLFYLWGQDLQRESALSGQMTETIENSLKFSFILFISSEVMFFMSFFWAFFHYSLSPDPEIGTNWPPLGVEPIPFFETPLLNTIILLTSGITITWAHHAFFSSKSMMSTPPLTAATILLGVYFTYLQLEEYTTSNFSMNDSCYGSVFFLSTGFHGLHILVGSMFLVSLLPRMVLGFNSSKDILHFELAAWYWHFVDVVWLFLYICMYWWGE</sequence>
<proteinExistence type="inferred from homology"/>
<dbReference type="InterPro" id="IPR000298">
    <property type="entry name" value="Cyt_c_oxidase-like_su3"/>
</dbReference>
<evidence type="ECO:0000256" key="5">
    <source>
        <dbReference type="ARBA" id="ARBA00022967"/>
    </source>
</evidence>
<protein>
    <recommendedName>
        <fullName evidence="3 8">Cytochrome c oxidase subunit 3</fullName>
    </recommendedName>
</protein>
<comment type="similarity">
    <text evidence="2 8">Belongs to the cytochrome c oxidase subunit 3 family.</text>
</comment>
<dbReference type="PANTHER" id="PTHR11403">
    <property type="entry name" value="CYTOCHROME C OXIDASE SUBUNIT III"/>
    <property type="match status" value="1"/>
</dbReference>
<dbReference type="InterPro" id="IPR013833">
    <property type="entry name" value="Cyt_c_oxidase_su3_a-hlx"/>
</dbReference>
<keyword evidence="4 8" id="KW-0812">Transmembrane</keyword>
<feature type="transmembrane region" description="Helical" evidence="9">
    <location>
        <begin position="40"/>
        <end position="60"/>
    </location>
</feature>
<evidence type="ECO:0000313" key="11">
    <source>
        <dbReference type="EMBL" id="QDH52386.1"/>
    </source>
</evidence>
<dbReference type="Gene3D" id="1.10.287.70">
    <property type="match status" value="1"/>
</dbReference>
<dbReference type="EMBL" id="MG257767">
    <property type="protein sequence ID" value="QDH52386.1"/>
    <property type="molecule type" value="Genomic_DNA"/>
</dbReference>
<evidence type="ECO:0000256" key="8">
    <source>
        <dbReference type="RuleBase" id="RU003375"/>
    </source>
</evidence>
<organism evidence="11">
    <name type="scientific">Gordius sp. VVA-2019</name>
    <dbReference type="NCBI Taxonomy" id="2586752"/>
    <lineage>
        <taxon>Eukaryota</taxon>
        <taxon>Metazoa</taxon>
        <taxon>Ecdysozoa</taxon>
        <taxon>Nematomorpha</taxon>
        <taxon>Gordioida</taxon>
        <taxon>Gordea</taxon>
        <taxon>Gordioidea</taxon>
        <taxon>Gordiidae</taxon>
        <taxon>Gordius</taxon>
    </lineage>
</organism>
<feature type="transmembrane region" description="Helical" evidence="9">
    <location>
        <begin position="243"/>
        <end position="262"/>
    </location>
</feature>
<dbReference type="GO" id="GO:0004129">
    <property type="term" value="F:cytochrome-c oxidase activity"/>
    <property type="evidence" value="ECO:0007669"/>
    <property type="project" value="InterPro"/>
</dbReference>
<dbReference type="CDD" id="cd01665">
    <property type="entry name" value="Cyt_c_Oxidase_III"/>
    <property type="match status" value="1"/>
</dbReference>
<dbReference type="GO" id="GO:0016020">
    <property type="term" value="C:membrane"/>
    <property type="evidence" value="ECO:0007669"/>
    <property type="project" value="UniProtKB-SubCell"/>
</dbReference>
<keyword evidence="5" id="KW-1278">Translocase</keyword>
<feature type="transmembrane region" description="Helical" evidence="9">
    <location>
        <begin position="199"/>
        <end position="222"/>
    </location>
</feature>
<dbReference type="Gene3D" id="1.20.120.80">
    <property type="entry name" value="Cytochrome c oxidase, subunit III, four-helix bundle"/>
    <property type="match status" value="1"/>
</dbReference>